<dbReference type="NCBIfam" id="NF005559">
    <property type="entry name" value="PRK07231.1"/>
    <property type="match status" value="1"/>
</dbReference>
<gene>
    <name evidence="3" type="ORF">IDH45_02110</name>
</gene>
<dbReference type="Pfam" id="PF13561">
    <property type="entry name" value="adh_short_C2"/>
    <property type="match status" value="1"/>
</dbReference>
<comment type="caution">
    <text evidence="3">The sequence shown here is derived from an EMBL/GenBank/DDBJ whole genome shotgun (WGS) entry which is preliminary data.</text>
</comment>
<comment type="similarity">
    <text evidence="1">Belongs to the short-chain dehydrogenases/reductases (SDR) family.</text>
</comment>
<dbReference type="Gene3D" id="3.40.50.720">
    <property type="entry name" value="NAD(P)-binding Rossmann-like Domain"/>
    <property type="match status" value="1"/>
</dbReference>
<dbReference type="Proteomes" id="UP000639396">
    <property type="component" value="Unassembled WGS sequence"/>
</dbReference>
<dbReference type="PRINTS" id="PR00080">
    <property type="entry name" value="SDRFAMILY"/>
</dbReference>
<protein>
    <submittedName>
        <fullName evidence="3">SDR family oxidoreductase</fullName>
    </submittedName>
</protein>
<evidence type="ECO:0000256" key="1">
    <source>
        <dbReference type="ARBA" id="ARBA00006484"/>
    </source>
</evidence>
<evidence type="ECO:0000313" key="4">
    <source>
        <dbReference type="Proteomes" id="UP000639396"/>
    </source>
</evidence>
<keyword evidence="4" id="KW-1185">Reference proteome</keyword>
<dbReference type="PRINTS" id="PR00081">
    <property type="entry name" value="GDHRDH"/>
</dbReference>
<dbReference type="SUPFAM" id="SSF51735">
    <property type="entry name" value="NAD(P)-binding Rossmann-fold domains"/>
    <property type="match status" value="1"/>
</dbReference>
<dbReference type="EMBL" id="JACXJA010000003">
    <property type="protein sequence ID" value="MBD2860777.1"/>
    <property type="molecule type" value="Genomic_DNA"/>
</dbReference>
<dbReference type="InterPro" id="IPR036291">
    <property type="entry name" value="NAD(P)-bd_dom_sf"/>
</dbReference>
<dbReference type="InterPro" id="IPR002347">
    <property type="entry name" value="SDR_fam"/>
</dbReference>
<sequence>MDFHGKVAVVTGGQRGIGKAITAAYLAAGASVAVIHNDEQPHQPSQFGPVGAEERFCELHGDVSQSGRMNVIFGQIGERWGRIDILVNCAGITERLPLTALNESSWERMMAVNLKGQYLCVKETVPLMLKAGGGSIINISSIRARLGFASDSCYIAAKGGIESFTRALAVELAGDRIRVNCIAPGAIETDFNRERLQEPAIRESTLQSIPLGRIGGPDDVAGAALFLASDLSAFITGVTIPVDGGQLIKG</sequence>
<reference evidence="3" key="1">
    <citation type="submission" date="2020-09" db="EMBL/GenBank/DDBJ databases">
        <title>A novel bacterium of genus Paenibacillus, isolated from South China Sea.</title>
        <authorList>
            <person name="Huang H."/>
            <person name="Mo K."/>
            <person name="Hu Y."/>
        </authorList>
    </citation>
    <scope>NUCLEOTIDE SEQUENCE</scope>
    <source>
        <strain evidence="3">IB182363</strain>
    </source>
</reference>
<dbReference type="GO" id="GO:0016616">
    <property type="term" value="F:oxidoreductase activity, acting on the CH-OH group of donors, NAD or NADP as acceptor"/>
    <property type="evidence" value="ECO:0007669"/>
    <property type="project" value="TreeGrafter"/>
</dbReference>
<dbReference type="AlphaFoldDB" id="A0A927GY85"/>
<dbReference type="FunFam" id="3.40.50.720:FF:000084">
    <property type="entry name" value="Short-chain dehydrogenase reductase"/>
    <property type="match status" value="1"/>
</dbReference>
<proteinExistence type="inferred from homology"/>
<dbReference type="RefSeq" id="WP_190924217.1">
    <property type="nucleotide sequence ID" value="NZ_JACXJA010000003.1"/>
</dbReference>
<dbReference type="NCBIfam" id="NF009466">
    <property type="entry name" value="PRK12826.1-2"/>
    <property type="match status" value="1"/>
</dbReference>
<name>A0A927GY85_9BACL</name>
<dbReference type="PANTHER" id="PTHR42760">
    <property type="entry name" value="SHORT-CHAIN DEHYDROGENASES/REDUCTASES FAMILY MEMBER"/>
    <property type="match status" value="1"/>
</dbReference>
<organism evidence="3 4">
    <name type="scientific">Paenibacillus oceani</name>
    <dbReference type="NCBI Taxonomy" id="2772510"/>
    <lineage>
        <taxon>Bacteria</taxon>
        <taxon>Bacillati</taxon>
        <taxon>Bacillota</taxon>
        <taxon>Bacilli</taxon>
        <taxon>Bacillales</taxon>
        <taxon>Paenibacillaceae</taxon>
        <taxon>Paenibacillus</taxon>
    </lineage>
</organism>
<accession>A0A927GY85</accession>
<dbReference type="GO" id="GO:0008206">
    <property type="term" value="P:bile acid metabolic process"/>
    <property type="evidence" value="ECO:0007669"/>
    <property type="project" value="UniProtKB-ARBA"/>
</dbReference>
<evidence type="ECO:0000256" key="2">
    <source>
        <dbReference type="ARBA" id="ARBA00023002"/>
    </source>
</evidence>
<keyword evidence="2" id="KW-0560">Oxidoreductase</keyword>
<evidence type="ECO:0000313" key="3">
    <source>
        <dbReference type="EMBL" id="MBD2860777.1"/>
    </source>
</evidence>